<keyword evidence="4" id="KW-1185">Reference proteome</keyword>
<feature type="coiled-coil region" evidence="1">
    <location>
        <begin position="97"/>
        <end position="205"/>
    </location>
</feature>
<evidence type="ECO:0000313" key="4">
    <source>
        <dbReference type="Proteomes" id="UP001215280"/>
    </source>
</evidence>
<dbReference type="EMBL" id="JARJLG010000123">
    <property type="protein sequence ID" value="KAJ7741460.1"/>
    <property type="molecule type" value="Genomic_DNA"/>
</dbReference>
<dbReference type="GO" id="GO:0007076">
    <property type="term" value="P:mitotic chromosome condensation"/>
    <property type="evidence" value="ECO:0007669"/>
    <property type="project" value="TreeGrafter"/>
</dbReference>
<evidence type="ECO:0000256" key="1">
    <source>
        <dbReference type="SAM" id="Coils"/>
    </source>
</evidence>
<feature type="compositionally biased region" description="Pro residues" evidence="2">
    <location>
        <begin position="387"/>
        <end position="397"/>
    </location>
</feature>
<dbReference type="AlphaFoldDB" id="A0AAD7N1G2"/>
<reference evidence="3" key="1">
    <citation type="submission" date="2023-03" db="EMBL/GenBank/DDBJ databases">
        <title>Massive genome expansion in bonnet fungi (Mycena s.s.) driven by repeated elements and novel gene families across ecological guilds.</title>
        <authorList>
            <consortium name="Lawrence Berkeley National Laboratory"/>
            <person name="Harder C.B."/>
            <person name="Miyauchi S."/>
            <person name="Viragh M."/>
            <person name="Kuo A."/>
            <person name="Thoen E."/>
            <person name="Andreopoulos B."/>
            <person name="Lu D."/>
            <person name="Skrede I."/>
            <person name="Drula E."/>
            <person name="Henrissat B."/>
            <person name="Morin E."/>
            <person name="Kohler A."/>
            <person name="Barry K."/>
            <person name="LaButti K."/>
            <person name="Morin E."/>
            <person name="Salamov A."/>
            <person name="Lipzen A."/>
            <person name="Mereny Z."/>
            <person name="Hegedus B."/>
            <person name="Baldrian P."/>
            <person name="Stursova M."/>
            <person name="Weitz H."/>
            <person name="Taylor A."/>
            <person name="Grigoriev I.V."/>
            <person name="Nagy L.G."/>
            <person name="Martin F."/>
            <person name="Kauserud H."/>
        </authorList>
    </citation>
    <scope>NUCLEOTIDE SEQUENCE</scope>
    <source>
        <strain evidence="3">CBHHK188m</strain>
    </source>
</reference>
<name>A0AAD7N1G2_9AGAR</name>
<protein>
    <submittedName>
        <fullName evidence="3">Uncharacterized protein</fullName>
    </submittedName>
</protein>
<organism evidence="3 4">
    <name type="scientific">Mycena maculata</name>
    <dbReference type="NCBI Taxonomy" id="230809"/>
    <lineage>
        <taxon>Eukaryota</taxon>
        <taxon>Fungi</taxon>
        <taxon>Dikarya</taxon>
        <taxon>Basidiomycota</taxon>
        <taxon>Agaricomycotina</taxon>
        <taxon>Agaricomycetes</taxon>
        <taxon>Agaricomycetidae</taxon>
        <taxon>Agaricales</taxon>
        <taxon>Marasmiineae</taxon>
        <taxon>Mycenaceae</taxon>
        <taxon>Mycena</taxon>
    </lineage>
</organism>
<accession>A0AAD7N1G2</accession>
<dbReference type="PANTHER" id="PTHR43941">
    <property type="entry name" value="STRUCTURAL MAINTENANCE OF CHROMOSOMES PROTEIN 2"/>
    <property type="match status" value="1"/>
</dbReference>
<gene>
    <name evidence="3" type="ORF">DFH07DRAFT_838177</name>
</gene>
<dbReference type="Gene3D" id="1.20.5.170">
    <property type="match status" value="1"/>
</dbReference>
<comment type="caution">
    <text evidence="3">The sequence shown here is derived from an EMBL/GenBank/DDBJ whole genome shotgun (WGS) entry which is preliminary data.</text>
</comment>
<evidence type="ECO:0000256" key="2">
    <source>
        <dbReference type="SAM" id="MobiDB-lite"/>
    </source>
</evidence>
<keyword evidence="1" id="KW-0175">Coiled coil</keyword>
<feature type="region of interest" description="Disordered" evidence="2">
    <location>
        <begin position="1"/>
        <end position="70"/>
    </location>
</feature>
<dbReference type="PANTHER" id="PTHR43941:SF1">
    <property type="entry name" value="STRUCTURAL MAINTENANCE OF CHROMOSOMES PROTEIN 2"/>
    <property type="match status" value="1"/>
</dbReference>
<dbReference type="Proteomes" id="UP001215280">
    <property type="component" value="Unassembled WGS sequence"/>
</dbReference>
<sequence>MSSIEHDAPNVQSPPSGGSCVTAENDNTQLRRLSTGNTNAVVPKTCHARSRARVSGLEDDEPASEGEAKDADVEVAQNIAPAEMEERLEISPDAALLELTQTRIQSHEARLALLTARVEGGMETLEAENAQLLEGQQHLESDRVQLERDRVQLENDRVLLENDREQFVSFRTQVELENSQLAVIRTQLEAERARLTRQIAADTQQNTNRIAEAEKRIKHDRKEIHRDRKCLDAEWRRLSEMEGQVEADKKQLDGKCARFDKGTRQLIEENTQLDARNAYLERECARLEADNTSLEREKARLEADNASLEREKLRLEAGNTSLERLSSRLQGENASLERESARLLDLNMFLTERVRVADGFEADNAGFVAQSEFTLQDSELEEFSMYLPPPSPPPLSSPTPSLSASMLPSSSTSSPRPAPPPSSQTQVQVPAHPNSPCKRGHTAEADTDDICTAARKVRKVRKTAAGKRVASARSPGTVDPNVPQPFDAVVPTLRRDFTVAPADLPLVIDLLGALLGLLFAPGADGRTRCRLCLPETEPPSGDFGGHALEAHSSECVALLALLQLGPAQLPAEWRERLGLAT</sequence>
<dbReference type="GO" id="GO:0000793">
    <property type="term" value="C:condensed chromosome"/>
    <property type="evidence" value="ECO:0007669"/>
    <property type="project" value="TreeGrafter"/>
</dbReference>
<dbReference type="GO" id="GO:0000785">
    <property type="term" value="C:chromatin"/>
    <property type="evidence" value="ECO:0007669"/>
    <property type="project" value="TreeGrafter"/>
</dbReference>
<feature type="compositionally biased region" description="Polar residues" evidence="2">
    <location>
        <begin position="22"/>
        <end position="40"/>
    </location>
</feature>
<dbReference type="GO" id="GO:0003682">
    <property type="term" value="F:chromatin binding"/>
    <property type="evidence" value="ECO:0007669"/>
    <property type="project" value="TreeGrafter"/>
</dbReference>
<feature type="region of interest" description="Disordered" evidence="2">
    <location>
        <begin position="384"/>
        <end position="444"/>
    </location>
</feature>
<proteinExistence type="predicted"/>
<evidence type="ECO:0000313" key="3">
    <source>
        <dbReference type="EMBL" id="KAJ7741460.1"/>
    </source>
</evidence>
<feature type="compositionally biased region" description="Low complexity" evidence="2">
    <location>
        <begin position="398"/>
        <end position="415"/>
    </location>
</feature>
<dbReference type="GO" id="GO:0000796">
    <property type="term" value="C:condensin complex"/>
    <property type="evidence" value="ECO:0007669"/>
    <property type="project" value="TreeGrafter"/>
</dbReference>
<feature type="coiled-coil region" evidence="1">
    <location>
        <begin position="270"/>
        <end position="342"/>
    </location>
</feature>